<keyword evidence="3" id="KW-1185">Reference proteome</keyword>
<evidence type="ECO:0000313" key="2">
    <source>
        <dbReference type="EMBL" id="KAI9264117.1"/>
    </source>
</evidence>
<reference evidence="2" key="2">
    <citation type="submission" date="2023-02" db="EMBL/GenBank/DDBJ databases">
        <authorList>
            <consortium name="DOE Joint Genome Institute"/>
            <person name="Mondo S.J."/>
            <person name="Chang Y."/>
            <person name="Wang Y."/>
            <person name="Ahrendt S."/>
            <person name="Andreopoulos W."/>
            <person name="Barry K."/>
            <person name="Beard J."/>
            <person name="Benny G.L."/>
            <person name="Blankenship S."/>
            <person name="Bonito G."/>
            <person name="Cuomo C."/>
            <person name="Desiro A."/>
            <person name="Gervers K.A."/>
            <person name="Hundley H."/>
            <person name="Kuo A."/>
            <person name="LaButti K."/>
            <person name="Lang B.F."/>
            <person name="Lipzen A."/>
            <person name="O'Donnell K."/>
            <person name="Pangilinan J."/>
            <person name="Reynolds N."/>
            <person name="Sandor L."/>
            <person name="Smith M.W."/>
            <person name="Tsang A."/>
            <person name="Grigoriev I.V."/>
            <person name="Stajich J.E."/>
            <person name="Spatafora J.W."/>
        </authorList>
    </citation>
    <scope>NUCLEOTIDE SEQUENCE</scope>
    <source>
        <strain evidence="2">RSA 2281</strain>
    </source>
</reference>
<name>A0AAD5PE54_9FUNG</name>
<dbReference type="Pfam" id="PF24840">
    <property type="entry name" value="NTF2_SigF"/>
    <property type="match status" value="1"/>
</dbReference>
<gene>
    <name evidence="2" type="ORF">BDA99DRAFT_546876</name>
</gene>
<dbReference type="InterPro" id="IPR057514">
    <property type="entry name" value="NTF2_SigF"/>
</dbReference>
<reference evidence="2" key="1">
    <citation type="journal article" date="2022" name="IScience">
        <title>Evolution of zygomycete secretomes and the origins of terrestrial fungal ecologies.</title>
        <authorList>
            <person name="Chang Y."/>
            <person name="Wang Y."/>
            <person name="Mondo S."/>
            <person name="Ahrendt S."/>
            <person name="Andreopoulos W."/>
            <person name="Barry K."/>
            <person name="Beard J."/>
            <person name="Benny G.L."/>
            <person name="Blankenship S."/>
            <person name="Bonito G."/>
            <person name="Cuomo C."/>
            <person name="Desiro A."/>
            <person name="Gervers K.A."/>
            <person name="Hundley H."/>
            <person name="Kuo A."/>
            <person name="LaButti K."/>
            <person name="Lang B.F."/>
            <person name="Lipzen A."/>
            <person name="O'Donnell K."/>
            <person name="Pangilinan J."/>
            <person name="Reynolds N."/>
            <person name="Sandor L."/>
            <person name="Smith M.E."/>
            <person name="Tsang A."/>
            <person name="Grigoriev I.V."/>
            <person name="Stajich J.E."/>
            <person name="Spatafora J.W."/>
        </authorList>
    </citation>
    <scope>NUCLEOTIDE SEQUENCE</scope>
    <source>
        <strain evidence="2">RSA 2281</strain>
    </source>
</reference>
<sequence>MAARGVQEITNIYGIWQNINRSEPTINNIVFDGRTAVIHYVQNICPAVLPTTRYTLRIPAITTLYFKERDGLLKIYKQQDSWTLEGIMETIPFASFWYTRILRVLLAKVTAIAGDMYEGSSTWQQHMYSTSQTEQVVLDSKAWKQDSIMDQNHHPMMMDEEDRKKMLNNELVDGMILLEDN</sequence>
<feature type="domain" description="SigF-like NTF2-like" evidence="1">
    <location>
        <begin position="4"/>
        <end position="117"/>
    </location>
</feature>
<evidence type="ECO:0000313" key="3">
    <source>
        <dbReference type="Proteomes" id="UP001209540"/>
    </source>
</evidence>
<dbReference type="Proteomes" id="UP001209540">
    <property type="component" value="Unassembled WGS sequence"/>
</dbReference>
<protein>
    <recommendedName>
        <fullName evidence="1">SigF-like NTF2-like domain-containing protein</fullName>
    </recommendedName>
</protein>
<accession>A0AAD5PE54</accession>
<dbReference type="EMBL" id="JAIXMP010000012">
    <property type="protein sequence ID" value="KAI9264117.1"/>
    <property type="molecule type" value="Genomic_DNA"/>
</dbReference>
<evidence type="ECO:0000259" key="1">
    <source>
        <dbReference type="Pfam" id="PF24840"/>
    </source>
</evidence>
<dbReference type="AlphaFoldDB" id="A0AAD5PE54"/>
<organism evidence="2 3">
    <name type="scientific">Phascolomyces articulosus</name>
    <dbReference type="NCBI Taxonomy" id="60185"/>
    <lineage>
        <taxon>Eukaryota</taxon>
        <taxon>Fungi</taxon>
        <taxon>Fungi incertae sedis</taxon>
        <taxon>Mucoromycota</taxon>
        <taxon>Mucoromycotina</taxon>
        <taxon>Mucoromycetes</taxon>
        <taxon>Mucorales</taxon>
        <taxon>Lichtheimiaceae</taxon>
        <taxon>Phascolomyces</taxon>
    </lineage>
</organism>
<comment type="caution">
    <text evidence="2">The sequence shown here is derived from an EMBL/GenBank/DDBJ whole genome shotgun (WGS) entry which is preliminary data.</text>
</comment>
<proteinExistence type="predicted"/>